<dbReference type="Pfam" id="PF01909">
    <property type="entry name" value="NTP_transf_2"/>
    <property type="match status" value="1"/>
</dbReference>
<dbReference type="SUPFAM" id="SSF81301">
    <property type="entry name" value="Nucleotidyltransferase"/>
    <property type="match status" value="1"/>
</dbReference>
<organism evidence="2 3">
    <name type="scientific">Nonomuraea purpurea</name>
    <dbReference type="NCBI Taxonomy" id="1849276"/>
    <lineage>
        <taxon>Bacteria</taxon>
        <taxon>Bacillati</taxon>
        <taxon>Actinomycetota</taxon>
        <taxon>Actinomycetes</taxon>
        <taxon>Streptosporangiales</taxon>
        <taxon>Streptosporangiaceae</taxon>
        <taxon>Nonomuraea</taxon>
    </lineage>
</organism>
<feature type="domain" description="Polymerase nucleotidyl transferase" evidence="1">
    <location>
        <begin position="421"/>
        <end position="451"/>
    </location>
</feature>
<dbReference type="SUPFAM" id="SSF52540">
    <property type="entry name" value="P-loop containing nucleoside triphosphate hydrolases"/>
    <property type="match status" value="1"/>
</dbReference>
<protein>
    <submittedName>
        <fullName evidence="2">Nucleotidyltransferase domain-containing protein</fullName>
    </submittedName>
</protein>
<dbReference type="CDD" id="cd05403">
    <property type="entry name" value="NT_KNTase_like"/>
    <property type="match status" value="1"/>
</dbReference>
<dbReference type="InterPro" id="IPR043519">
    <property type="entry name" value="NT_sf"/>
</dbReference>
<evidence type="ECO:0000259" key="1">
    <source>
        <dbReference type="Pfam" id="PF01909"/>
    </source>
</evidence>
<comment type="caution">
    <text evidence="2">The sequence shown here is derived from an EMBL/GenBank/DDBJ whole genome shotgun (WGS) entry which is preliminary data.</text>
</comment>
<name>A0ABV8GF43_9ACTN</name>
<dbReference type="EMBL" id="JBHSBI010000021">
    <property type="protein sequence ID" value="MFC4012418.1"/>
    <property type="molecule type" value="Genomic_DNA"/>
</dbReference>
<proteinExistence type="predicted"/>
<dbReference type="Proteomes" id="UP001595851">
    <property type="component" value="Unassembled WGS sequence"/>
</dbReference>
<gene>
    <name evidence="2" type="ORF">ACFOY2_34645</name>
</gene>
<dbReference type="InterPro" id="IPR002934">
    <property type="entry name" value="Polymerase_NTP_transf_dom"/>
</dbReference>
<keyword evidence="3" id="KW-1185">Reference proteome</keyword>
<dbReference type="Gene3D" id="3.40.50.300">
    <property type="entry name" value="P-loop containing nucleotide triphosphate hydrolases"/>
    <property type="match status" value="1"/>
</dbReference>
<accession>A0ABV8GF43</accession>
<sequence length="621" mass="67270">MHQPPNVTVAFSGPDNVGKTTHARLFQRRNGAHSLGPLDDYDPRWQHAKNIGLSDWWFRTAPIAHLADILACSYLARSAAARAIPDGLAVLDRGMTMLHASLAATAAVREDLTADAAADHAQHLLAPYADEITRARQAEHEIVLLHDIAPHRGAEMALAREATVTPTYRRYQHALHLQLNRLCGNQVIVTKERSILDVHADLSARLATDAAPPTITTRWIIALGGLSECGKSTAGHHLQHEHGVTRLKIGYLLDLAAARHQLIDIYALPVAEQAELLALELDAYAHAHHYQQAFSIESLHSHGLAAELRKLLGGALTTVYLDAHPAVRASRSTRGPDDVTERDRIKRARGAHRVRDIAQEIIDNNRSVAELGHALDRVMRDRLWPRHSPRVVPPAELGLPGHLTSFLDHLVATLTRPDDTVGLIAVTGSGARGKYLDGWSDLDVLIVADPPALPAIGAALPQARERLADVKLGLTVLTPAECQAGALTSRLLYTLAQIADGSLPAIWAAPRFTVPHPDPATVTAYTRRDGATAAMDLRRLLLREPIDVRAVYKVAALLAKIVLRCKGELHAADADALVAFAKLAGDLPTVPSDPRFGATEQVTAMAGQVLAWWLSSLEPAV</sequence>
<evidence type="ECO:0000313" key="3">
    <source>
        <dbReference type="Proteomes" id="UP001595851"/>
    </source>
</evidence>
<dbReference type="RefSeq" id="WP_379532323.1">
    <property type="nucleotide sequence ID" value="NZ_JBHSBI010000021.1"/>
</dbReference>
<dbReference type="InterPro" id="IPR027417">
    <property type="entry name" value="P-loop_NTPase"/>
</dbReference>
<evidence type="ECO:0000313" key="2">
    <source>
        <dbReference type="EMBL" id="MFC4012418.1"/>
    </source>
</evidence>
<reference evidence="3" key="1">
    <citation type="journal article" date="2019" name="Int. J. Syst. Evol. Microbiol.">
        <title>The Global Catalogue of Microorganisms (GCM) 10K type strain sequencing project: providing services to taxonomists for standard genome sequencing and annotation.</title>
        <authorList>
            <consortium name="The Broad Institute Genomics Platform"/>
            <consortium name="The Broad Institute Genome Sequencing Center for Infectious Disease"/>
            <person name="Wu L."/>
            <person name="Ma J."/>
        </authorList>
    </citation>
    <scope>NUCLEOTIDE SEQUENCE [LARGE SCALE GENOMIC DNA]</scope>
    <source>
        <strain evidence="3">TBRC 1276</strain>
    </source>
</reference>